<feature type="compositionally biased region" description="Acidic residues" evidence="1">
    <location>
        <begin position="242"/>
        <end position="259"/>
    </location>
</feature>
<feature type="region of interest" description="Disordered" evidence="1">
    <location>
        <begin position="70"/>
        <end position="92"/>
    </location>
</feature>
<accession>A0A448WI94</accession>
<protein>
    <submittedName>
        <fullName evidence="2">Uncharacterized protein</fullName>
    </submittedName>
</protein>
<name>A0A448WI94_9PLAT</name>
<feature type="compositionally biased region" description="Polar residues" evidence="1">
    <location>
        <begin position="34"/>
        <end position="52"/>
    </location>
</feature>
<feature type="compositionally biased region" description="Polar residues" evidence="1">
    <location>
        <begin position="214"/>
        <end position="228"/>
    </location>
</feature>
<feature type="compositionally biased region" description="Polar residues" evidence="1">
    <location>
        <begin position="70"/>
        <end position="81"/>
    </location>
</feature>
<evidence type="ECO:0000256" key="1">
    <source>
        <dbReference type="SAM" id="MobiDB-lite"/>
    </source>
</evidence>
<sequence>MGKVPSARSHFQLSNSTTTSSLGSGSIGNLPRIQETQNSQSSNPNYLLTDKSMNVSKSTGSSLIELTASSSTELRNGSHSVPGSDHQHSTYRTNCTNHYSGLYEQQPNKSRAYSAEVVAGSPSSLANAWSGAEDIAPRIMLSTGSSIPSVDISIFDKKFQSSSNSRATLCTLTGVSTVPPSGYGCSSPAPSQSSSCGHSGKTNLRRRRLTSSTCMSSGDPVQTSNQLWHNWREAPRLPDSADFLETEEEDDDDGDEYDASEVKDRTLGNPKI</sequence>
<proteinExistence type="predicted"/>
<feature type="region of interest" description="Disordered" evidence="1">
    <location>
        <begin position="1"/>
        <end position="52"/>
    </location>
</feature>
<comment type="caution">
    <text evidence="2">The sequence shown here is derived from an EMBL/GenBank/DDBJ whole genome shotgun (WGS) entry which is preliminary data.</text>
</comment>
<organism evidence="2 3">
    <name type="scientific">Protopolystoma xenopodis</name>
    <dbReference type="NCBI Taxonomy" id="117903"/>
    <lineage>
        <taxon>Eukaryota</taxon>
        <taxon>Metazoa</taxon>
        <taxon>Spiralia</taxon>
        <taxon>Lophotrochozoa</taxon>
        <taxon>Platyhelminthes</taxon>
        <taxon>Monogenea</taxon>
        <taxon>Polyopisthocotylea</taxon>
        <taxon>Polystomatidea</taxon>
        <taxon>Polystomatidae</taxon>
        <taxon>Protopolystoma</taxon>
    </lineage>
</organism>
<dbReference type="EMBL" id="CAAALY010014844">
    <property type="protein sequence ID" value="VEL12467.1"/>
    <property type="molecule type" value="Genomic_DNA"/>
</dbReference>
<evidence type="ECO:0000313" key="3">
    <source>
        <dbReference type="Proteomes" id="UP000784294"/>
    </source>
</evidence>
<keyword evidence="3" id="KW-1185">Reference proteome</keyword>
<evidence type="ECO:0000313" key="2">
    <source>
        <dbReference type="EMBL" id="VEL12467.1"/>
    </source>
</evidence>
<dbReference type="AlphaFoldDB" id="A0A448WI94"/>
<feature type="region of interest" description="Disordered" evidence="1">
    <location>
        <begin position="182"/>
        <end position="272"/>
    </location>
</feature>
<dbReference type="Proteomes" id="UP000784294">
    <property type="component" value="Unassembled WGS sequence"/>
</dbReference>
<reference evidence="2" key="1">
    <citation type="submission" date="2018-11" db="EMBL/GenBank/DDBJ databases">
        <authorList>
            <consortium name="Pathogen Informatics"/>
        </authorList>
    </citation>
    <scope>NUCLEOTIDE SEQUENCE</scope>
</reference>
<feature type="compositionally biased region" description="Low complexity" evidence="1">
    <location>
        <begin position="13"/>
        <end position="30"/>
    </location>
</feature>
<gene>
    <name evidence="2" type="ORF">PXEA_LOCUS5907</name>
</gene>
<feature type="compositionally biased region" description="Low complexity" evidence="1">
    <location>
        <begin position="184"/>
        <end position="200"/>
    </location>
</feature>